<evidence type="ECO:0000313" key="5">
    <source>
        <dbReference type="Ensembl" id="ENSOABP00000062732.1"/>
    </source>
</evidence>
<reference evidence="6" key="1">
    <citation type="submission" date="2020-03" db="EMBL/GenBank/DDBJ databases">
        <title>Evolution of repeat sequences and sex chromosomes of tilapia species revealed by chromosome-level genomes.</title>
        <authorList>
            <person name="Xu L."/>
            <person name="Tao W."/>
            <person name="Wang D."/>
            <person name="Zhou Q."/>
        </authorList>
    </citation>
    <scope>NUCLEOTIDE SEQUENCE [LARGE SCALE GENOMIC DNA]</scope>
    <source>
        <strain evidence="6">Israel</strain>
    </source>
</reference>
<dbReference type="Gene3D" id="3.10.100.10">
    <property type="entry name" value="Mannose-Binding Protein A, subunit A"/>
    <property type="match status" value="1"/>
</dbReference>
<feature type="region of interest" description="Disordered" evidence="2">
    <location>
        <begin position="44"/>
        <end position="63"/>
    </location>
</feature>
<dbReference type="PROSITE" id="PS50041">
    <property type="entry name" value="C_TYPE_LECTIN_2"/>
    <property type="match status" value="1"/>
</dbReference>
<evidence type="ECO:0000259" key="4">
    <source>
        <dbReference type="PROSITE" id="PS50041"/>
    </source>
</evidence>
<dbReference type="SUPFAM" id="SSF56436">
    <property type="entry name" value="C-type lectin-like"/>
    <property type="match status" value="1"/>
</dbReference>
<dbReference type="PANTHER" id="PTHR45710">
    <property type="entry name" value="C-TYPE LECTIN DOMAIN-CONTAINING PROTEIN 180"/>
    <property type="match status" value="1"/>
</dbReference>
<evidence type="ECO:0000256" key="3">
    <source>
        <dbReference type="SAM" id="Phobius"/>
    </source>
</evidence>
<dbReference type="GeneID" id="120435817"/>
<comment type="subcellular location">
    <subcellularLocation>
        <location evidence="1">Cell membrane</location>
        <topology evidence="1">Single-pass type II membrane protein</topology>
    </subcellularLocation>
</comment>
<dbReference type="InterPro" id="IPR016187">
    <property type="entry name" value="CTDL_fold"/>
</dbReference>
<dbReference type="Proteomes" id="UP000472276">
    <property type="component" value="Unassembled WGS sequence"/>
</dbReference>
<feature type="domain" description="C-type lectin" evidence="4">
    <location>
        <begin position="125"/>
        <end position="251"/>
    </location>
</feature>
<evidence type="ECO:0000256" key="2">
    <source>
        <dbReference type="SAM" id="MobiDB-lite"/>
    </source>
</evidence>
<organism evidence="5 6">
    <name type="scientific">Oreochromis aureus</name>
    <name type="common">Israeli tilapia</name>
    <name type="synonym">Chromis aureus</name>
    <dbReference type="NCBI Taxonomy" id="47969"/>
    <lineage>
        <taxon>Eukaryota</taxon>
        <taxon>Metazoa</taxon>
        <taxon>Chordata</taxon>
        <taxon>Craniata</taxon>
        <taxon>Vertebrata</taxon>
        <taxon>Euteleostomi</taxon>
        <taxon>Actinopterygii</taxon>
        <taxon>Neopterygii</taxon>
        <taxon>Teleostei</taxon>
        <taxon>Neoteleostei</taxon>
        <taxon>Acanthomorphata</taxon>
        <taxon>Ovalentaria</taxon>
        <taxon>Cichlomorphae</taxon>
        <taxon>Cichliformes</taxon>
        <taxon>Cichlidae</taxon>
        <taxon>African cichlids</taxon>
        <taxon>Pseudocrenilabrinae</taxon>
        <taxon>Oreochromini</taxon>
        <taxon>Oreochromis</taxon>
    </lineage>
</organism>
<dbReference type="AlphaFoldDB" id="A0AAZ1X4W7"/>
<dbReference type="InterPro" id="IPR050828">
    <property type="entry name" value="C-type_lectin/matrix_domain"/>
</dbReference>
<feature type="compositionally biased region" description="Polar residues" evidence="2">
    <location>
        <begin position="45"/>
        <end position="61"/>
    </location>
</feature>
<evidence type="ECO:0000256" key="1">
    <source>
        <dbReference type="ARBA" id="ARBA00004401"/>
    </source>
</evidence>
<evidence type="ECO:0000313" key="6">
    <source>
        <dbReference type="Proteomes" id="UP000472276"/>
    </source>
</evidence>
<dbReference type="Pfam" id="PF00059">
    <property type="entry name" value="Lectin_C"/>
    <property type="match status" value="1"/>
</dbReference>
<reference evidence="5" key="2">
    <citation type="submission" date="2025-08" db="UniProtKB">
        <authorList>
            <consortium name="Ensembl"/>
        </authorList>
    </citation>
    <scope>IDENTIFICATION</scope>
</reference>
<keyword evidence="3" id="KW-0472">Membrane</keyword>
<sequence length="264" mass="29824">MSCPQSYTEDSRTVTMPEAEVLYSAVKFKVRRESIADTYSEVKISKTQPSTTEPEDSQQAVSCKGSKITSERVALLVLSVLLAAAVIGLGVTIQTIKNLEVKCEAENKRFRDKQSYKCEDGWKKHGGKCYYFSIDKTSWNESRDECRAKKGDLVKIESREEQKFLERKLKEIKNSDDKFWIGLIYSAKNNTWVWTDGSPLTKSLTFWKNKDKDINNGTKGANPDEQSCLRVEAKGGAKLLSCKKSHRSICEKQTVTECCKCAVV</sequence>
<dbReference type="RefSeq" id="XP_039461873.1">
    <property type="nucleotide sequence ID" value="XM_039605939.1"/>
</dbReference>
<protein>
    <recommendedName>
        <fullName evidence="4">C-type lectin domain-containing protein</fullName>
    </recommendedName>
</protein>
<dbReference type="GO" id="GO:0005886">
    <property type="term" value="C:plasma membrane"/>
    <property type="evidence" value="ECO:0007669"/>
    <property type="project" value="UniProtKB-SubCell"/>
</dbReference>
<reference evidence="5" key="3">
    <citation type="submission" date="2025-09" db="UniProtKB">
        <authorList>
            <consortium name="Ensembl"/>
        </authorList>
    </citation>
    <scope>IDENTIFICATION</scope>
</reference>
<dbReference type="InterPro" id="IPR016186">
    <property type="entry name" value="C-type_lectin-like/link_sf"/>
</dbReference>
<accession>A0AAZ1X4W7</accession>
<gene>
    <name evidence="5" type="primary">LOC120435817</name>
</gene>
<dbReference type="Ensembl" id="ENSOABT00000081319.1">
    <property type="protein sequence ID" value="ENSOABP00000062732.1"/>
    <property type="gene ID" value="ENSOABG00000034682.1"/>
</dbReference>
<feature type="transmembrane region" description="Helical" evidence="3">
    <location>
        <begin position="73"/>
        <end position="93"/>
    </location>
</feature>
<proteinExistence type="predicted"/>
<dbReference type="PANTHER" id="PTHR45710:SF26">
    <property type="entry name" value="RH26557P"/>
    <property type="match status" value="1"/>
</dbReference>
<dbReference type="InterPro" id="IPR001304">
    <property type="entry name" value="C-type_lectin-like"/>
</dbReference>
<keyword evidence="6" id="KW-1185">Reference proteome</keyword>
<keyword evidence="3" id="KW-0812">Transmembrane</keyword>
<dbReference type="SMART" id="SM00034">
    <property type="entry name" value="CLECT"/>
    <property type="match status" value="1"/>
</dbReference>
<keyword evidence="3" id="KW-1133">Transmembrane helix</keyword>
<name>A0AAZ1X4W7_OREAU</name>